<name>A0A6G0YRU3_APHCR</name>
<gene>
    <name evidence="1" type="ORF">FWK35_00008878</name>
</gene>
<organism evidence="1 2">
    <name type="scientific">Aphis craccivora</name>
    <name type="common">Cowpea aphid</name>
    <dbReference type="NCBI Taxonomy" id="307492"/>
    <lineage>
        <taxon>Eukaryota</taxon>
        <taxon>Metazoa</taxon>
        <taxon>Ecdysozoa</taxon>
        <taxon>Arthropoda</taxon>
        <taxon>Hexapoda</taxon>
        <taxon>Insecta</taxon>
        <taxon>Pterygota</taxon>
        <taxon>Neoptera</taxon>
        <taxon>Paraneoptera</taxon>
        <taxon>Hemiptera</taxon>
        <taxon>Sternorrhyncha</taxon>
        <taxon>Aphidomorpha</taxon>
        <taxon>Aphidoidea</taxon>
        <taxon>Aphididae</taxon>
        <taxon>Aphidini</taxon>
        <taxon>Aphis</taxon>
        <taxon>Aphis</taxon>
    </lineage>
</organism>
<reference evidence="1 2" key="1">
    <citation type="submission" date="2019-08" db="EMBL/GenBank/DDBJ databases">
        <title>Whole genome of Aphis craccivora.</title>
        <authorList>
            <person name="Voronova N.V."/>
            <person name="Shulinski R.S."/>
            <person name="Bandarenka Y.V."/>
            <person name="Zhorov D.G."/>
            <person name="Warner D."/>
        </authorList>
    </citation>
    <scope>NUCLEOTIDE SEQUENCE [LARGE SCALE GENOMIC DNA]</scope>
    <source>
        <strain evidence="1">180601</strain>
        <tissue evidence="1">Whole Body</tissue>
    </source>
</reference>
<dbReference type="EMBL" id="VUJU01002728">
    <property type="protein sequence ID" value="KAF0760289.1"/>
    <property type="molecule type" value="Genomic_DNA"/>
</dbReference>
<protein>
    <submittedName>
        <fullName evidence="1">Uncharacterized protein</fullName>
    </submittedName>
</protein>
<dbReference type="Proteomes" id="UP000478052">
    <property type="component" value="Unassembled WGS sequence"/>
</dbReference>
<evidence type="ECO:0000313" key="1">
    <source>
        <dbReference type="EMBL" id="KAF0760289.1"/>
    </source>
</evidence>
<dbReference type="AlphaFoldDB" id="A0A6G0YRU3"/>
<accession>A0A6G0YRU3</accession>
<sequence>MGSQCPHRWCPPVARHPTTAPRNRHALFRTTEPTTATERNQLLPQLKIDSVEAPNILRRSAAHKKEMSFPKNLTS</sequence>
<proteinExistence type="predicted"/>
<comment type="caution">
    <text evidence="1">The sequence shown here is derived from an EMBL/GenBank/DDBJ whole genome shotgun (WGS) entry which is preliminary data.</text>
</comment>
<evidence type="ECO:0000313" key="2">
    <source>
        <dbReference type="Proteomes" id="UP000478052"/>
    </source>
</evidence>
<keyword evidence="2" id="KW-1185">Reference proteome</keyword>